<comment type="similarity">
    <text evidence="7 10">Belongs to the HD-ZIP homeobox family. Class I subfamily.</text>
</comment>
<evidence type="ECO:0000313" key="13">
    <source>
        <dbReference type="EMBL" id="CAK9168290.1"/>
    </source>
</evidence>
<evidence type="ECO:0000256" key="6">
    <source>
        <dbReference type="ARBA" id="ARBA00023242"/>
    </source>
</evidence>
<evidence type="ECO:0000256" key="9">
    <source>
        <dbReference type="RuleBase" id="RU000682"/>
    </source>
</evidence>
<organism evidence="13 14">
    <name type="scientific">Ilex paraguariensis</name>
    <name type="common">yerba mate</name>
    <dbReference type="NCBI Taxonomy" id="185542"/>
    <lineage>
        <taxon>Eukaryota</taxon>
        <taxon>Viridiplantae</taxon>
        <taxon>Streptophyta</taxon>
        <taxon>Embryophyta</taxon>
        <taxon>Tracheophyta</taxon>
        <taxon>Spermatophyta</taxon>
        <taxon>Magnoliopsida</taxon>
        <taxon>eudicotyledons</taxon>
        <taxon>Gunneridae</taxon>
        <taxon>Pentapetalae</taxon>
        <taxon>asterids</taxon>
        <taxon>campanulids</taxon>
        <taxon>Aquifoliales</taxon>
        <taxon>Aquifoliaceae</taxon>
        <taxon>Ilex</taxon>
    </lineage>
</organism>
<dbReference type="GO" id="GO:0045893">
    <property type="term" value="P:positive regulation of DNA-templated transcription"/>
    <property type="evidence" value="ECO:0007669"/>
    <property type="project" value="UniProtKB-ARBA"/>
</dbReference>
<dbReference type="FunFam" id="1.10.10.60:FF:000144">
    <property type="entry name" value="homeobox-leucine zipper protein ATHB-6-like"/>
    <property type="match status" value="1"/>
</dbReference>
<comment type="caution">
    <text evidence="13">The sequence shown here is derived from an EMBL/GenBank/DDBJ whole genome shotgun (WGS) entry which is preliminary data.</text>
</comment>
<proteinExistence type="inferred from homology"/>
<keyword evidence="6 8" id="KW-0539">Nucleus</keyword>
<dbReference type="InterPro" id="IPR003106">
    <property type="entry name" value="Leu_zip_homeo"/>
</dbReference>
<dbReference type="PROSITE" id="PS00027">
    <property type="entry name" value="HOMEOBOX_1"/>
    <property type="match status" value="1"/>
</dbReference>
<evidence type="ECO:0000259" key="12">
    <source>
        <dbReference type="PROSITE" id="PS50071"/>
    </source>
</evidence>
<dbReference type="Pfam" id="PF00046">
    <property type="entry name" value="Homeodomain"/>
    <property type="match status" value="1"/>
</dbReference>
<protein>
    <recommendedName>
        <fullName evidence="10">Homeobox-leucine zipper protein</fullName>
    </recommendedName>
    <alternativeName>
        <fullName evidence="10">HD-ZIP protein</fullName>
    </alternativeName>
    <alternativeName>
        <fullName evidence="10">Homeodomain transcription factor</fullName>
    </alternativeName>
</protein>
<dbReference type="InterPro" id="IPR017970">
    <property type="entry name" value="Homeobox_CS"/>
</dbReference>
<evidence type="ECO:0000256" key="1">
    <source>
        <dbReference type="ARBA" id="ARBA00004123"/>
    </source>
</evidence>
<dbReference type="GO" id="GO:0000976">
    <property type="term" value="F:transcription cis-regulatory region binding"/>
    <property type="evidence" value="ECO:0007669"/>
    <property type="project" value="UniProtKB-ARBA"/>
</dbReference>
<keyword evidence="5 10" id="KW-0804">Transcription</keyword>
<keyword evidence="2 10" id="KW-0805">Transcription regulation</keyword>
<dbReference type="CDD" id="cd00086">
    <property type="entry name" value="homeodomain"/>
    <property type="match status" value="1"/>
</dbReference>
<feature type="DNA-binding region" description="Homeobox" evidence="8">
    <location>
        <begin position="51"/>
        <end position="110"/>
    </location>
</feature>
<evidence type="ECO:0000256" key="2">
    <source>
        <dbReference type="ARBA" id="ARBA00023015"/>
    </source>
</evidence>
<comment type="function">
    <text evidence="10">Transcription factor.</text>
</comment>
<dbReference type="Proteomes" id="UP001642360">
    <property type="component" value="Unassembled WGS sequence"/>
</dbReference>
<dbReference type="Pfam" id="PF02183">
    <property type="entry name" value="HALZ"/>
    <property type="match status" value="1"/>
</dbReference>
<evidence type="ECO:0000256" key="7">
    <source>
        <dbReference type="ARBA" id="ARBA00025748"/>
    </source>
</evidence>
<keyword evidence="14" id="KW-1185">Reference proteome</keyword>
<evidence type="ECO:0000256" key="3">
    <source>
        <dbReference type="ARBA" id="ARBA00023125"/>
    </source>
</evidence>
<dbReference type="EMBL" id="CAUOFW020005051">
    <property type="protein sequence ID" value="CAK9168290.1"/>
    <property type="molecule type" value="Genomic_DNA"/>
</dbReference>
<dbReference type="AlphaFoldDB" id="A0ABC8TFS6"/>
<evidence type="ECO:0000256" key="11">
    <source>
        <dbReference type="SAM" id="MobiDB-lite"/>
    </source>
</evidence>
<evidence type="ECO:0000256" key="5">
    <source>
        <dbReference type="ARBA" id="ARBA00023163"/>
    </source>
</evidence>
<dbReference type="PANTHER" id="PTHR24326:SF616">
    <property type="entry name" value="HOMEOBOX-LEUCINE ZIPPER PROTEIN"/>
    <property type="match status" value="1"/>
</dbReference>
<dbReference type="PANTHER" id="PTHR24326">
    <property type="entry name" value="HOMEOBOX-LEUCINE ZIPPER PROTEIN"/>
    <property type="match status" value="1"/>
</dbReference>
<dbReference type="GO" id="GO:0005634">
    <property type="term" value="C:nucleus"/>
    <property type="evidence" value="ECO:0007669"/>
    <property type="project" value="UniProtKB-SubCell"/>
</dbReference>
<name>A0ABC8TFS6_9AQUA</name>
<comment type="subcellular location">
    <subcellularLocation>
        <location evidence="1 8 9">Nucleus</location>
    </subcellularLocation>
</comment>
<dbReference type="PROSITE" id="PS50071">
    <property type="entry name" value="HOMEOBOX_2"/>
    <property type="match status" value="1"/>
</dbReference>
<dbReference type="Gene3D" id="1.10.10.60">
    <property type="entry name" value="Homeodomain-like"/>
    <property type="match status" value="1"/>
</dbReference>
<dbReference type="SMART" id="SM00389">
    <property type="entry name" value="HOX"/>
    <property type="match status" value="1"/>
</dbReference>
<evidence type="ECO:0000256" key="4">
    <source>
        <dbReference type="ARBA" id="ARBA00023155"/>
    </source>
</evidence>
<reference evidence="13 14" key="1">
    <citation type="submission" date="2024-02" db="EMBL/GenBank/DDBJ databases">
        <authorList>
            <person name="Vignale AGUSTIN F."/>
            <person name="Sosa J E."/>
            <person name="Modenutti C."/>
        </authorList>
    </citation>
    <scope>NUCLEOTIDE SEQUENCE [LARGE SCALE GENOMIC DNA]</scope>
</reference>
<dbReference type="InterPro" id="IPR001356">
    <property type="entry name" value="HD"/>
</dbReference>
<feature type="region of interest" description="Disordered" evidence="11">
    <location>
        <begin position="1"/>
        <end position="56"/>
    </location>
</feature>
<evidence type="ECO:0000256" key="8">
    <source>
        <dbReference type="PROSITE-ProRule" id="PRU00108"/>
    </source>
</evidence>
<evidence type="ECO:0000313" key="14">
    <source>
        <dbReference type="Proteomes" id="UP001642360"/>
    </source>
</evidence>
<dbReference type="GO" id="GO:0000981">
    <property type="term" value="F:DNA-binding transcription factor activity, RNA polymerase II-specific"/>
    <property type="evidence" value="ECO:0007669"/>
    <property type="project" value="UniProtKB-UniRule"/>
</dbReference>
<dbReference type="InterPro" id="IPR009057">
    <property type="entry name" value="Homeodomain-like_sf"/>
</dbReference>
<gene>
    <name evidence="13" type="ORF">ILEXP_LOCUS37630</name>
</gene>
<keyword evidence="4 8" id="KW-0371">Homeobox</keyword>
<dbReference type="InterPro" id="IPR045224">
    <property type="entry name" value="HDZip_class_I_plant"/>
</dbReference>
<sequence length="307" mass="35966">MKRFSSSHSLGPLLYPPEEMNPKKHMNYSSEFQAMLDGFDDEDSTEESGQTSEKKRRLSINQVKALEKIFEVDNKLDPERKVKLAQELDLQPRQVAIWFQNRRARWKTKQMERDYNHLKANYESLKLNYDKLEQEKETLITELKELKSKHPKEHKESSHCDKEPMFLKPQNNFLEQSQGSPTRLCAQPQPAKSIHEVYHNINLIENTGLMDFKDRLSDSDSNVVINEDCNLHGHQLISPALSSSRFDFSSPSLFTLMNYPQFLDSRGISPRVYHQQQFMKMEDQSLYSTEESCNIYSVDEAPSLYKY</sequence>
<keyword evidence="3 8" id="KW-0238">DNA-binding</keyword>
<evidence type="ECO:0000256" key="10">
    <source>
        <dbReference type="RuleBase" id="RU369038"/>
    </source>
</evidence>
<accession>A0ABC8TFS6</accession>
<feature type="domain" description="Homeobox" evidence="12">
    <location>
        <begin position="49"/>
        <end position="109"/>
    </location>
</feature>
<feature type="region of interest" description="Disordered" evidence="11">
    <location>
        <begin position="145"/>
        <end position="164"/>
    </location>
</feature>
<dbReference type="SUPFAM" id="SSF46689">
    <property type="entry name" value="Homeodomain-like"/>
    <property type="match status" value="1"/>
</dbReference>